<accession>A0A4R5DGJ4</accession>
<gene>
    <name evidence="2" type="ORF">E1269_10770</name>
</gene>
<dbReference type="InterPro" id="IPR029068">
    <property type="entry name" value="Glyas_Bleomycin-R_OHBP_Dase"/>
</dbReference>
<dbReference type="PROSITE" id="PS51819">
    <property type="entry name" value="VOC"/>
    <property type="match status" value="1"/>
</dbReference>
<feature type="domain" description="VOC" evidence="1">
    <location>
        <begin position="5"/>
        <end position="127"/>
    </location>
</feature>
<reference evidence="2 3" key="1">
    <citation type="submission" date="2019-03" db="EMBL/GenBank/DDBJ databases">
        <title>Draft genome sequences of novel Actinobacteria.</title>
        <authorList>
            <person name="Sahin N."/>
            <person name="Ay H."/>
            <person name="Saygin H."/>
        </authorList>
    </citation>
    <scope>NUCLEOTIDE SEQUENCE [LARGE SCALE GENOMIC DNA]</scope>
    <source>
        <strain evidence="2 3">5K138</strain>
    </source>
</reference>
<dbReference type="SUPFAM" id="SSF54593">
    <property type="entry name" value="Glyoxalase/Bleomycin resistance protein/Dihydroxybiphenyl dioxygenase"/>
    <property type="match status" value="1"/>
</dbReference>
<dbReference type="InterPro" id="IPR004360">
    <property type="entry name" value="Glyas_Fos-R_dOase_dom"/>
</dbReference>
<organism evidence="2 3">
    <name type="scientific">Jiangella asiatica</name>
    <dbReference type="NCBI Taxonomy" id="2530372"/>
    <lineage>
        <taxon>Bacteria</taxon>
        <taxon>Bacillati</taxon>
        <taxon>Actinomycetota</taxon>
        <taxon>Actinomycetes</taxon>
        <taxon>Jiangellales</taxon>
        <taxon>Jiangellaceae</taxon>
        <taxon>Jiangella</taxon>
    </lineage>
</organism>
<dbReference type="Proteomes" id="UP000294739">
    <property type="component" value="Unassembled WGS sequence"/>
</dbReference>
<protein>
    <submittedName>
        <fullName evidence="2">Glyoxalase</fullName>
    </submittedName>
</protein>
<dbReference type="Pfam" id="PF00903">
    <property type="entry name" value="Glyoxalase"/>
    <property type="match status" value="1"/>
</dbReference>
<dbReference type="PANTHER" id="PTHR36503:SF3">
    <property type="entry name" value="BLR0126 PROTEIN"/>
    <property type="match status" value="1"/>
</dbReference>
<dbReference type="EMBL" id="SMKZ01000012">
    <property type="protein sequence ID" value="TDE10954.1"/>
    <property type="molecule type" value="Genomic_DNA"/>
</dbReference>
<evidence type="ECO:0000259" key="1">
    <source>
        <dbReference type="PROSITE" id="PS51819"/>
    </source>
</evidence>
<dbReference type="OrthoDB" id="9798430at2"/>
<evidence type="ECO:0000313" key="3">
    <source>
        <dbReference type="Proteomes" id="UP000294739"/>
    </source>
</evidence>
<proteinExistence type="predicted"/>
<dbReference type="PANTHER" id="PTHR36503">
    <property type="entry name" value="BLR2520 PROTEIN"/>
    <property type="match status" value="1"/>
</dbReference>
<dbReference type="Gene3D" id="3.10.180.10">
    <property type="entry name" value="2,3-Dihydroxybiphenyl 1,2-Dioxygenase, domain 1"/>
    <property type="match status" value="1"/>
</dbReference>
<sequence>MTQQRFAAIEFPVADMARSVEFYRALGLPVPDGAETAPHVEIPLAPGVNLLLDSHETIASFDPDFTPSKGGASLAFDCGDPAGVDEAYARITAAGYKGHLEPWNAPWGQRYAVVHDPDGYGIDFFAALPAT</sequence>
<evidence type="ECO:0000313" key="2">
    <source>
        <dbReference type="EMBL" id="TDE10954.1"/>
    </source>
</evidence>
<name>A0A4R5DGJ4_9ACTN</name>
<keyword evidence="3" id="KW-1185">Reference proteome</keyword>
<dbReference type="AlphaFoldDB" id="A0A4R5DGJ4"/>
<dbReference type="InParanoid" id="A0A4R5DGJ4"/>
<comment type="caution">
    <text evidence="2">The sequence shown here is derived from an EMBL/GenBank/DDBJ whole genome shotgun (WGS) entry which is preliminary data.</text>
</comment>
<dbReference type="RefSeq" id="WP_131894216.1">
    <property type="nucleotide sequence ID" value="NZ_SMKZ01000012.1"/>
</dbReference>
<dbReference type="InterPro" id="IPR037523">
    <property type="entry name" value="VOC_core"/>
</dbReference>